<feature type="region of interest" description="Disordered" evidence="4">
    <location>
        <begin position="328"/>
        <end position="381"/>
    </location>
</feature>
<sequence>MPTRAGRTIGTRARATVSVHCAPIVLPVCGPPVRDGAIVVRNDRIARVGPRAEIVAAHPLLTPVHWPGMIVPGLIDAHLRLDRAAAPVSAYGVTAAGGIAADLDAASTLGEAGLGGVTYLETRCEDEDRWEDEARDRLITAIREVDHPGVIGIAAHSSDPVVMEDLTVLSRTFGLRLHVEPGRHTVAFLDEVGALDAGCHIAISRPLDEADRKLLRARGTVVAISSPFAADGLLDGESAIAIGTRTGGDPLAVARALSRAPEHDRLLVEAVTRGGARALGMDEGPGRLGCLDRGGRADFAVFAVEAGERDPYTVLLHEGPGRCVATFVGGRASRRPGETARDTGHSGATGSTGSTGGTRGGGGARDAGDAGDADARSRRLA</sequence>
<evidence type="ECO:0000313" key="7">
    <source>
        <dbReference type="EMBL" id="GAA3026914.1"/>
    </source>
</evidence>
<gene>
    <name evidence="6" type="ORF">GCM10017559_41690</name>
    <name evidence="7" type="ORF">GCM10017559_61210</name>
</gene>
<protein>
    <recommendedName>
        <fullName evidence="5">Aminodeoxyfutalosine deaminase/Imidazolonepropionase-like composite domain-containing protein</fullName>
    </recommendedName>
</protein>
<comment type="caution">
    <text evidence="7">The sequence shown here is derived from an EMBL/GenBank/DDBJ whole genome shotgun (WGS) entry which is preliminary data.</text>
</comment>
<dbReference type="RefSeq" id="WP_344897857.1">
    <property type="nucleotide sequence ID" value="NZ_BAAAWD010000011.1"/>
</dbReference>
<dbReference type="InterPro" id="IPR054418">
    <property type="entry name" value="MQNX/HUTI_composite_N"/>
</dbReference>
<evidence type="ECO:0000313" key="8">
    <source>
        <dbReference type="Proteomes" id="UP001499930"/>
    </source>
</evidence>
<keyword evidence="2" id="KW-0378">Hydrolase</keyword>
<dbReference type="Gene3D" id="2.30.40.10">
    <property type="entry name" value="Urease, subunit C, domain 1"/>
    <property type="match status" value="2"/>
</dbReference>
<organism evidence="7 8">
    <name type="scientific">Streptosporangium longisporum</name>
    <dbReference type="NCBI Taxonomy" id="46187"/>
    <lineage>
        <taxon>Bacteria</taxon>
        <taxon>Bacillati</taxon>
        <taxon>Actinomycetota</taxon>
        <taxon>Actinomycetes</taxon>
        <taxon>Streptosporangiales</taxon>
        <taxon>Streptosporangiaceae</taxon>
        <taxon>Streptosporangium</taxon>
    </lineage>
</organism>
<reference evidence="7" key="1">
    <citation type="journal article" date="2014" name="Int. J. Syst. Evol. Microbiol.">
        <title>Complete genome of a new Firmicutes species belonging to the dominant human colonic microbiota ('Ruminococcus bicirculans') reveals two chromosomes and a selective capacity to utilize plant glucans.</title>
        <authorList>
            <consortium name="NISC Comparative Sequencing Program"/>
            <person name="Wegmann U."/>
            <person name="Louis P."/>
            <person name="Goesmann A."/>
            <person name="Henrissat B."/>
            <person name="Duncan S.H."/>
            <person name="Flint H.J."/>
        </authorList>
    </citation>
    <scope>NUCLEOTIDE SEQUENCE</scope>
    <source>
        <strain evidence="7">JCM 3106</strain>
    </source>
</reference>
<evidence type="ECO:0000256" key="2">
    <source>
        <dbReference type="ARBA" id="ARBA00022801"/>
    </source>
</evidence>
<feature type="domain" description="Aminodeoxyfutalosine deaminase/Imidazolonepropionase-like composite" evidence="5">
    <location>
        <begin position="36"/>
        <end position="59"/>
    </location>
</feature>
<dbReference type="InterPro" id="IPR032466">
    <property type="entry name" value="Metal_Hydrolase"/>
</dbReference>
<dbReference type="SUPFAM" id="SSF51556">
    <property type="entry name" value="Metallo-dependent hydrolases"/>
    <property type="match status" value="1"/>
</dbReference>
<keyword evidence="8" id="KW-1185">Reference proteome</keyword>
<evidence type="ECO:0000259" key="5">
    <source>
        <dbReference type="Pfam" id="PF22039"/>
    </source>
</evidence>
<evidence type="ECO:0000256" key="3">
    <source>
        <dbReference type="ARBA" id="ARBA00022833"/>
    </source>
</evidence>
<evidence type="ECO:0000256" key="1">
    <source>
        <dbReference type="ARBA" id="ARBA00022723"/>
    </source>
</evidence>
<dbReference type="EMBL" id="BAAAWD010000011">
    <property type="protein sequence ID" value="GAA3014100.1"/>
    <property type="molecule type" value="Genomic_DNA"/>
</dbReference>
<keyword evidence="1" id="KW-0479">Metal-binding</keyword>
<dbReference type="Proteomes" id="UP001499930">
    <property type="component" value="Unassembled WGS sequence"/>
</dbReference>
<dbReference type="InterPro" id="IPR011059">
    <property type="entry name" value="Metal-dep_hydrolase_composite"/>
</dbReference>
<evidence type="ECO:0000313" key="6">
    <source>
        <dbReference type="EMBL" id="GAA3014100.1"/>
    </source>
</evidence>
<name>A0ABP6KYE7_9ACTN</name>
<evidence type="ECO:0000256" key="4">
    <source>
        <dbReference type="SAM" id="MobiDB-lite"/>
    </source>
</evidence>
<keyword evidence="3" id="KW-0862">Zinc</keyword>
<dbReference type="Pfam" id="PF22039">
    <property type="entry name" value="HUTI_composite_bact"/>
    <property type="match status" value="1"/>
</dbReference>
<dbReference type="EMBL" id="BAAAWD010000015">
    <property type="protein sequence ID" value="GAA3026914.1"/>
    <property type="molecule type" value="Genomic_DNA"/>
</dbReference>
<feature type="compositionally biased region" description="Gly residues" evidence="4">
    <location>
        <begin position="353"/>
        <end position="365"/>
    </location>
</feature>
<reference evidence="7" key="3">
    <citation type="submission" date="2023-12" db="EMBL/GenBank/DDBJ databases">
        <authorList>
            <person name="Sun Q."/>
            <person name="Inoue M."/>
        </authorList>
    </citation>
    <scope>NUCLEOTIDE SEQUENCE</scope>
    <source>
        <strain evidence="7">JCM 3106</strain>
    </source>
</reference>
<accession>A0ABP6KYE7</accession>
<dbReference type="Gene3D" id="3.20.20.140">
    <property type="entry name" value="Metal-dependent hydrolases"/>
    <property type="match status" value="1"/>
</dbReference>
<proteinExistence type="predicted"/>
<reference evidence="6 8" key="2">
    <citation type="journal article" date="2019" name="Int. J. Syst. Evol. Microbiol.">
        <title>The Global Catalogue of Microorganisms (GCM) 10K type strain sequencing project: providing services to taxonomists for standard genome sequencing and annotation.</title>
        <authorList>
            <consortium name="The Broad Institute Genomics Platform"/>
            <consortium name="The Broad Institute Genome Sequencing Center for Infectious Disease"/>
            <person name="Wu L."/>
            <person name="Ma J."/>
        </authorList>
    </citation>
    <scope>NUCLEOTIDE SEQUENCE [LARGE SCALE GENOMIC DNA]</scope>
    <source>
        <strain evidence="6 8">JCM 3106</strain>
    </source>
</reference>
<dbReference type="SUPFAM" id="SSF51338">
    <property type="entry name" value="Composite domain of metallo-dependent hydrolases"/>
    <property type="match status" value="1"/>
</dbReference>
<feature type="compositionally biased region" description="Basic and acidic residues" evidence="4">
    <location>
        <begin position="335"/>
        <end position="344"/>
    </location>
</feature>